<dbReference type="Pfam" id="PF06877">
    <property type="entry name" value="RraB"/>
    <property type="match status" value="1"/>
</dbReference>
<dbReference type="Proteomes" id="UP000035009">
    <property type="component" value="Unassembled WGS sequence"/>
</dbReference>
<dbReference type="InterPro" id="IPR009671">
    <property type="entry name" value="RraB_dom"/>
</dbReference>
<proteinExistence type="predicted"/>
<dbReference type="AlphaFoldDB" id="M3UH66"/>
<dbReference type="RefSeq" id="WP_008376801.1">
    <property type="nucleotide sequence ID" value="NZ_BAOP01000004.1"/>
</dbReference>
<evidence type="ECO:0000313" key="3">
    <source>
        <dbReference type="Proteomes" id="UP000035009"/>
    </source>
</evidence>
<evidence type="ECO:0000313" key="2">
    <source>
        <dbReference type="EMBL" id="GAC78670.1"/>
    </source>
</evidence>
<keyword evidence="3" id="KW-1185">Reference proteome</keyword>
<reference evidence="2 3" key="1">
    <citation type="submission" date="2013-02" db="EMBL/GenBank/DDBJ databases">
        <title>Whole genome shotgun sequence of Gordonia malaquae NBRC 108250.</title>
        <authorList>
            <person name="Yoshida I."/>
            <person name="Hosoyama A."/>
            <person name="Tsuchikane K."/>
            <person name="Ando Y."/>
            <person name="Baba S."/>
            <person name="Ohji S."/>
            <person name="Hamada M."/>
            <person name="Tamura T."/>
            <person name="Yamazoe A."/>
            <person name="Yamazaki S."/>
            <person name="Fujita N."/>
        </authorList>
    </citation>
    <scope>NUCLEOTIDE SEQUENCE [LARGE SCALE GENOMIC DNA]</scope>
    <source>
        <strain evidence="2 3">NBRC 108250</strain>
    </source>
</reference>
<dbReference type="STRING" id="410332.SAMN04488550_2792"/>
<evidence type="ECO:0000259" key="1">
    <source>
        <dbReference type="Pfam" id="PF06877"/>
    </source>
</evidence>
<dbReference type="EMBL" id="BAOP01000004">
    <property type="protein sequence ID" value="GAC78670.1"/>
    <property type="molecule type" value="Genomic_DNA"/>
</dbReference>
<comment type="caution">
    <text evidence="2">The sequence shown here is derived from an EMBL/GenBank/DDBJ whole genome shotgun (WGS) entry which is preliminary data.</text>
</comment>
<feature type="domain" description="Regulator of ribonuclease activity B" evidence="1">
    <location>
        <begin position="53"/>
        <end position="142"/>
    </location>
</feature>
<protein>
    <recommendedName>
        <fullName evidence="1">Regulator of ribonuclease activity B domain-containing protein</fullName>
    </recommendedName>
</protein>
<gene>
    <name evidence="2" type="ORF">GM1_004_01150</name>
</gene>
<dbReference type="eggNOG" id="ENOG50345Z9">
    <property type="taxonomic scope" value="Bacteria"/>
</dbReference>
<organism evidence="2 3">
    <name type="scientific">Gordonia malaquae NBRC 108250</name>
    <dbReference type="NCBI Taxonomy" id="1223542"/>
    <lineage>
        <taxon>Bacteria</taxon>
        <taxon>Bacillati</taxon>
        <taxon>Actinomycetota</taxon>
        <taxon>Actinomycetes</taxon>
        <taxon>Mycobacteriales</taxon>
        <taxon>Gordoniaceae</taxon>
        <taxon>Gordonia</taxon>
    </lineage>
</organism>
<accession>M3UH66</accession>
<sequence>MTSDTPGTSGLRHKLGRLFGSTARAVRVPNVDDDDLHVIVRSDDDATASSTVLEAAGFDSDRKVVLRHLLELPETALDDAAASAALEGYSEGEVLPDDPAPSDGGLLLALVRVQSVDARTVSQERSRIASLASRSGGRGLGWALLDVPVASSTDTRR</sequence>
<name>M3UH66_GORML</name>